<dbReference type="InterPro" id="IPR036637">
    <property type="entry name" value="Phosphohistidine_dom_sf"/>
</dbReference>
<dbReference type="EMBL" id="JBHSWD010000001">
    <property type="protein sequence ID" value="MFC6590757.1"/>
    <property type="molecule type" value="Genomic_DNA"/>
</dbReference>
<evidence type="ECO:0008006" key="4">
    <source>
        <dbReference type="Google" id="ProtNLM"/>
    </source>
</evidence>
<evidence type="ECO:0000313" key="3">
    <source>
        <dbReference type="Proteomes" id="UP001596297"/>
    </source>
</evidence>
<proteinExistence type="predicted"/>
<gene>
    <name evidence="2" type="ORF">ACFP81_01025</name>
</gene>
<feature type="region of interest" description="Disordered" evidence="1">
    <location>
        <begin position="188"/>
        <end position="216"/>
    </location>
</feature>
<evidence type="ECO:0000313" key="2">
    <source>
        <dbReference type="EMBL" id="MFC6590757.1"/>
    </source>
</evidence>
<keyword evidence="3" id="KW-1185">Reference proteome</keyword>
<dbReference type="Proteomes" id="UP001596297">
    <property type="component" value="Unassembled WGS sequence"/>
</dbReference>
<evidence type="ECO:0000256" key="1">
    <source>
        <dbReference type="SAM" id="MobiDB-lite"/>
    </source>
</evidence>
<accession>A0ABW1YBD2</accession>
<protein>
    <recommendedName>
        <fullName evidence="4">PEP-utilising enzyme mobile domain-containing protein</fullName>
    </recommendedName>
</protein>
<dbReference type="SUPFAM" id="SSF52009">
    <property type="entry name" value="Phosphohistidine domain"/>
    <property type="match status" value="1"/>
</dbReference>
<name>A0ABW1YBD2_9DEIO</name>
<sequence length="216" mass="22151">MQAALAQARLAQVLAGREVSRLVGAAAPLLGLERSAAPYLTLDEWVAGLDGTLDTPALRALAQVRAAASHVGADAWAEAGAEDGPVSQLGRPLAAGVRQGQIHRVRPGEPVPEGAVALLPHPVPEHLPTLLPASALVLAHGTAHARVSAQAREHGQSAVSVSGVMPWLGEGDLVRVNGATGQVTLLRRAEPAAGQSGWPQPEAGRRSTDPYALDLG</sequence>
<organism evidence="2 3">
    <name type="scientific">Deinococcus lacus</name>
    <dbReference type="NCBI Taxonomy" id="392561"/>
    <lineage>
        <taxon>Bacteria</taxon>
        <taxon>Thermotogati</taxon>
        <taxon>Deinococcota</taxon>
        <taxon>Deinococci</taxon>
        <taxon>Deinococcales</taxon>
        <taxon>Deinococcaceae</taxon>
        <taxon>Deinococcus</taxon>
    </lineage>
</organism>
<reference evidence="3" key="1">
    <citation type="journal article" date="2019" name="Int. J. Syst. Evol. Microbiol.">
        <title>The Global Catalogue of Microorganisms (GCM) 10K type strain sequencing project: providing services to taxonomists for standard genome sequencing and annotation.</title>
        <authorList>
            <consortium name="The Broad Institute Genomics Platform"/>
            <consortium name="The Broad Institute Genome Sequencing Center for Infectious Disease"/>
            <person name="Wu L."/>
            <person name="Ma J."/>
        </authorList>
    </citation>
    <scope>NUCLEOTIDE SEQUENCE [LARGE SCALE GENOMIC DNA]</scope>
    <source>
        <strain evidence="3">CGMCC 1.15772</strain>
    </source>
</reference>
<dbReference type="RefSeq" id="WP_380081770.1">
    <property type="nucleotide sequence ID" value="NZ_JBHSWD010000001.1"/>
</dbReference>
<comment type="caution">
    <text evidence="2">The sequence shown here is derived from an EMBL/GenBank/DDBJ whole genome shotgun (WGS) entry which is preliminary data.</text>
</comment>
<dbReference type="Gene3D" id="3.50.30.10">
    <property type="entry name" value="Phosphohistidine domain"/>
    <property type="match status" value="1"/>
</dbReference>